<dbReference type="EMBL" id="QZWG01000010">
    <property type="protein sequence ID" value="RZB86884.1"/>
    <property type="molecule type" value="Genomic_DNA"/>
</dbReference>
<dbReference type="EMBL" id="QZWG01000010">
    <property type="protein sequence ID" value="RZB86885.1"/>
    <property type="molecule type" value="Genomic_DNA"/>
</dbReference>
<protein>
    <submittedName>
        <fullName evidence="2">DNA mismatch repair protein MSH1, mitochondrial isoform D</fullName>
    </submittedName>
    <submittedName>
        <fullName evidence="3">DNA mismatch repair protein MSH1, mitochondrial isoform E</fullName>
    </submittedName>
</protein>
<keyword evidence="1" id="KW-0812">Transmembrane</keyword>
<dbReference type="Proteomes" id="UP000289340">
    <property type="component" value="Chromosome 10"/>
</dbReference>
<evidence type="ECO:0000313" key="3">
    <source>
        <dbReference type="EMBL" id="RZB86885.1"/>
    </source>
</evidence>
<reference evidence="3 4" key="1">
    <citation type="submission" date="2018-09" db="EMBL/GenBank/DDBJ databases">
        <title>A high-quality reference genome of wild soybean provides a powerful tool to mine soybean genomes.</title>
        <authorList>
            <person name="Xie M."/>
            <person name="Chung C.Y.L."/>
            <person name="Li M.-W."/>
            <person name="Wong F.-L."/>
            <person name="Chan T.-F."/>
            <person name="Lam H.-M."/>
        </authorList>
    </citation>
    <scope>NUCLEOTIDE SEQUENCE [LARGE SCALE GENOMIC DNA]</scope>
    <source>
        <strain evidence="4">cv. W05</strain>
        <tissue evidence="3">Hypocotyl of etiolated seedlings</tissue>
    </source>
</reference>
<accession>A0A445ILF4</accession>
<keyword evidence="1" id="KW-1133">Transmembrane helix</keyword>
<name>A0A445ILF4_GLYSO</name>
<gene>
    <name evidence="3" type="ORF">D0Y65_026823</name>
</gene>
<evidence type="ECO:0000256" key="1">
    <source>
        <dbReference type="SAM" id="Phobius"/>
    </source>
</evidence>
<keyword evidence="4" id="KW-1185">Reference proteome</keyword>
<keyword evidence="1" id="KW-0472">Membrane</keyword>
<sequence length="91" mass="10360">MIGHKAVIQWLRDQLKLDPGNVSLYLVPAILPVYEYMLLINFGLNTALWRRQAQGPTQARSRKHLFISGLKEGRGIWTEVKASSITDRDPT</sequence>
<proteinExistence type="predicted"/>
<evidence type="ECO:0000313" key="4">
    <source>
        <dbReference type="Proteomes" id="UP000289340"/>
    </source>
</evidence>
<comment type="caution">
    <text evidence="3">The sequence shown here is derived from an EMBL/GenBank/DDBJ whole genome shotgun (WGS) entry which is preliminary data.</text>
</comment>
<dbReference type="AlphaFoldDB" id="A0A445ILF4"/>
<feature type="transmembrane region" description="Helical" evidence="1">
    <location>
        <begin position="22"/>
        <end position="44"/>
    </location>
</feature>
<evidence type="ECO:0000313" key="2">
    <source>
        <dbReference type="EMBL" id="RZB86884.1"/>
    </source>
</evidence>
<organism evidence="3 4">
    <name type="scientific">Glycine soja</name>
    <name type="common">Wild soybean</name>
    <dbReference type="NCBI Taxonomy" id="3848"/>
    <lineage>
        <taxon>Eukaryota</taxon>
        <taxon>Viridiplantae</taxon>
        <taxon>Streptophyta</taxon>
        <taxon>Embryophyta</taxon>
        <taxon>Tracheophyta</taxon>
        <taxon>Spermatophyta</taxon>
        <taxon>Magnoliopsida</taxon>
        <taxon>eudicotyledons</taxon>
        <taxon>Gunneridae</taxon>
        <taxon>Pentapetalae</taxon>
        <taxon>rosids</taxon>
        <taxon>fabids</taxon>
        <taxon>Fabales</taxon>
        <taxon>Fabaceae</taxon>
        <taxon>Papilionoideae</taxon>
        <taxon>50 kb inversion clade</taxon>
        <taxon>NPAAA clade</taxon>
        <taxon>indigoferoid/millettioid clade</taxon>
        <taxon>Phaseoleae</taxon>
        <taxon>Glycine</taxon>
        <taxon>Glycine subgen. Soja</taxon>
    </lineage>
</organism>